<dbReference type="PANTHER" id="PTHR16138:SF7">
    <property type="entry name" value="PALMITOYL-PROTEIN THIOESTERASE ABHD10, MITOCHONDRIAL"/>
    <property type="match status" value="1"/>
</dbReference>
<comment type="caution">
    <text evidence="13">The sequence shown here is derived from an EMBL/GenBank/DDBJ whole genome shotgun (WGS) entry which is preliminary data.</text>
</comment>
<evidence type="ECO:0000256" key="9">
    <source>
        <dbReference type="ARBA" id="ARBA00046047"/>
    </source>
</evidence>
<name>A0A8B2NR59_9HYPH</name>
<dbReference type="GO" id="GO:0102390">
    <property type="term" value="F:mycophenolic acid acyl-glucuronide esterase activity"/>
    <property type="evidence" value="ECO:0007669"/>
    <property type="project" value="UniProtKB-EC"/>
</dbReference>
<comment type="function">
    <text evidence="9">Acts as an acyl-protein thioesterase that hydrolyzes fatty acids from acylated residues in proteins. Regulates the mitochondrial S-depalmitoylation of the nucleophilic active site residue of peroxiredoxin-5/PRDX5, a key antioxidant protein, therefore modulating mitochondrial antioxidant ability. Also catalyzes the deglucuronidation of mycophenolic acid acyl-glucuronide, an active metabolite of the immunosuppressant drug mycophenolate.</text>
</comment>
<evidence type="ECO:0000256" key="6">
    <source>
        <dbReference type="ARBA" id="ARBA00041520"/>
    </source>
</evidence>
<organism evidence="13 14">
    <name type="scientific">Acuticoccus sediminis</name>
    <dbReference type="NCBI Taxonomy" id="2184697"/>
    <lineage>
        <taxon>Bacteria</taxon>
        <taxon>Pseudomonadati</taxon>
        <taxon>Pseudomonadota</taxon>
        <taxon>Alphaproteobacteria</taxon>
        <taxon>Hyphomicrobiales</taxon>
        <taxon>Amorphaceae</taxon>
        <taxon>Acuticoccus</taxon>
    </lineage>
</organism>
<dbReference type="RefSeq" id="WP_111349729.1">
    <property type="nucleotide sequence ID" value="NZ_JAIWKD010000006.1"/>
</dbReference>
<sequence length="251" mass="27513">MMDKATRISMGADELAVEITEGDGPTFLWLSGFRSDMTGGKAVRLAEWGRATGRRVVRFDYRGHGASSGTFENYALSDWLADAQRVADEFCPGPTVAVGSSMGGWIALLLARIRRAAGNPLAGLVLLAPAADFTERLMWPALGDEQKETLLREGILHLPSEYGDPTPVTRRLFEDGRQHLLYTDAPIETGCPVHILQGVRDPDVPYRHALQLVDRLAHDDVVVTLIKDGDHRLSREEDLVRLIAAVEGMVG</sequence>
<evidence type="ECO:0000313" key="13">
    <source>
        <dbReference type="EMBL" id="RAH99483.1"/>
    </source>
</evidence>
<reference evidence="13 14" key="1">
    <citation type="submission" date="2018-05" db="EMBL/GenBank/DDBJ databases">
        <title>Acuticoccus sediminis sp. nov., isolated from deep-sea sediment of Indian Ocean.</title>
        <authorList>
            <person name="Liu X."/>
            <person name="Lai Q."/>
            <person name="Du Y."/>
            <person name="Sun F."/>
            <person name="Zhang X."/>
            <person name="Wang S."/>
            <person name="Shao Z."/>
        </authorList>
    </citation>
    <scope>NUCLEOTIDE SEQUENCE [LARGE SCALE GENOMIC DNA]</scope>
    <source>
        <strain evidence="13 14">PTG4-2</strain>
    </source>
</reference>
<dbReference type="InterPro" id="IPR029058">
    <property type="entry name" value="AB_hydrolase_fold"/>
</dbReference>
<dbReference type="InterPro" id="IPR052382">
    <property type="entry name" value="ABHD10_acyl-thioesterase"/>
</dbReference>
<evidence type="ECO:0000256" key="1">
    <source>
        <dbReference type="ARBA" id="ARBA00012423"/>
    </source>
</evidence>
<dbReference type="GO" id="GO:0008474">
    <property type="term" value="F:palmitoyl-(protein) hydrolase activity"/>
    <property type="evidence" value="ECO:0007669"/>
    <property type="project" value="UniProtKB-EC"/>
</dbReference>
<dbReference type="SUPFAM" id="SSF53474">
    <property type="entry name" value="alpha/beta-Hydrolases"/>
    <property type="match status" value="1"/>
</dbReference>
<comment type="catalytic activity">
    <reaction evidence="11">
        <text>mycophenolic acid O-acyl-beta-D-glucuronide + H2O = mycophenolate + D-glucuronate + H(+)</text>
        <dbReference type="Rhea" id="RHEA:34179"/>
        <dbReference type="ChEBI" id="CHEBI:15377"/>
        <dbReference type="ChEBI" id="CHEBI:15378"/>
        <dbReference type="ChEBI" id="CHEBI:58720"/>
        <dbReference type="ChEBI" id="CHEBI:62932"/>
        <dbReference type="ChEBI" id="CHEBI:66982"/>
        <dbReference type="EC" id="3.1.1.93"/>
    </reaction>
    <physiologicalReaction direction="left-to-right" evidence="11">
        <dbReference type="Rhea" id="RHEA:34180"/>
    </physiologicalReaction>
</comment>
<evidence type="ECO:0000256" key="3">
    <source>
        <dbReference type="ARBA" id="ARBA00022946"/>
    </source>
</evidence>
<gene>
    <name evidence="13" type="ORF">DLJ53_23505</name>
</gene>
<evidence type="ECO:0000259" key="12">
    <source>
        <dbReference type="Pfam" id="PF12697"/>
    </source>
</evidence>
<evidence type="ECO:0000313" key="14">
    <source>
        <dbReference type="Proteomes" id="UP000249590"/>
    </source>
</evidence>
<evidence type="ECO:0000256" key="8">
    <source>
        <dbReference type="ARBA" id="ARBA00042704"/>
    </source>
</evidence>
<dbReference type="EMBL" id="QHHQ01000005">
    <property type="protein sequence ID" value="RAH99483.1"/>
    <property type="molecule type" value="Genomic_DNA"/>
</dbReference>
<dbReference type="PANTHER" id="PTHR16138">
    <property type="entry name" value="MYCOPHENOLIC ACID ACYL-GLUCURONIDE ESTERASE, MITOCHONDRIAL"/>
    <property type="match status" value="1"/>
</dbReference>
<keyword evidence="14" id="KW-1185">Reference proteome</keyword>
<dbReference type="Proteomes" id="UP000249590">
    <property type="component" value="Unassembled WGS sequence"/>
</dbReference>
<evidence type="ECO:0000256" key="10">
    <source>
        <dbReference type="ARBA" id="ARBA00047409"/>
    </source>
</evidence>
<keyword evidence="2 13" id="KW-0378">Hydrolase</keyword>
<accession>A0A8B2NR59</accession>
<dbReference type="InterPro" id="IPR000073">
    <property type="entry name" value="AB_hydrolase_1"/>
</dbReference>
<dbReference type="Gene3D" id="3.40.50.1820">
    <property type="entry name" value="alpha/beta hydrolase"/>
    <property type="match status" value="1"/>
</dbReference>
<evidence type="ECO:0000256" key="4">
    <source>
        <dbReference type="ARBA" id="ARBA00039132"/>
    </source>
</evidence>
<evidence type="ECO:0000256" key="7">
    <source>
        <dbReference type="ARBA" id="ARBA00042645"/>
    </source>
</evidence>
<evidence type="ECO:0000256" key="5">
    <source>
        <dbReference type="ARBA" id="ARBA00039314"/>
    </source>
</evidence>
<comment type="catalytic activity">
    <reaction evidence="10">
        <text>S-hexadecanoyl-L-cysteinyl-[protein] + H2O = L-cysteinyl-[protein] + hexadecanoate + H(+)</text>
        <dbReference type="Rhea" id="RHEA:19233"/>
        <dbReference type="Rhea" id="RHEA-COMP:10131"/>
        <dbReference type="Rhea" id="RHEA-COMP:11032"/>
        <dbReference type="ChEBI" id="CHEBI:7896"/>
        <dbReference type="ChEBI" id="CHEBI:15377"/>
        <dbReference type="ChEBI" id="CHEBI:15378"/>
        <dbReference type="ChEBI" id="CHEBI:29950"/>
        <dbReference type="ChEBI" id="CHEBI:74151"/>
        <dbReference type="EC" id="3.1.2.22"/>
    </reaction>
    <physiologicalReaction direction="left-to-right" evidence="10">
        <dbReference type="Rhea" id="RHEA:19234"/>
    </physiologicalReaction>
</comment>
<dbReference type="EC" id="3.1.1.93" evidence="4"/>
<evidence type="ECO:0000256" key="2">
    <source>
        <dbReference type="ARBA" id="ARBA00022801"/>
    </source>
</evidence>
<protein>
    <recommendedName>
        <fullName evidence="5">Palmitoyl-protein thioesterase ABHD10, mitochondrial</fullName>
        <ecNumber evidence="4">3.1.1.93</ecNumber>
        <ecNumber evidence="1">3.1.2.22</ecNumber>
    </recommendedName>
    <alternativeName>
        <fullName evidence="7">Acyl-protein thioesterase ABHD10</fullName>
    </alternativeName>
    <alternativeName>
        <fullName evidence="8">Alpha/beta hydrolase domain-containing protein 10</fullName>
    </alternativeName>
    <alternativeName>
        <fullName evidence="6">Mycophenolic acid acyl-glucuronide esterase, mitochondrial</fullName>
    </alternativeName>
</protein>
<feature type="domain" description="AB hydrolase-1" evidence="12">
    <location>
        <begin position="49"/>
        <end position="235"/>
    </location>
</feature>
<dbReference type="AlphaFoldDB" id="A0A8B2NR59"/>
<dbReference type="Pfam" id="PF12697">
    <property type="entry name" value="Abhydrolase_6"/>
    <property type="match status" value="1"/>
</dbReference>
<keyword evidence="3" id="KW-0809">Transit peptide</keyword>
<proteinExistence type="predicted"/>
<dbReference type="OrthoDB" id="9813296at2"/>
<dbReference type="EC" id="3.1.2.22" evidence="1"/>
<evidence type="ECO:0000256" key="11">
    <source>
        <dbReference type="ARBA" id="ARBA00047972"/>
    </source>
</evidence>